<feature type="non-terminal residue" evidence="2">
    <location>
        <position position="168"/>
    </location>
</feature>
<accession>A0A9W8JEB3</accession>
<dbReference type="EMBL" id="JANBPK010000809">
    <property type="protein sequence ID" value="KAJ2931259.1"/>
    <property type="molecule type" value="Genomic_DNA"/>
</dbReference>
<dbReference type="Proteomes" id="UP001140091">
    <property type="component" value="Unassembled WGS sequence"/>
</dbReference>
<name>A0A9W8JEB3_9AGAR</name>
<protein>
    <submittedName>
        <fullName evidence="2">Uncharacterized protein</fullName>
    </submittedName>
</protein>
<comment type="caution">
    <text evidence="2">The sequence shown here is derived from an EMBL/GenBank/DDBJ whole genome shotgun (WGS) entry which is preliminary data.</text>
</comment>
<evidence type="ECO:0000313" key="3">
    <source>
        <dbReference type="Proteomes" id="UP001140091"/>
    </source>
</evidence>
<gene>
    <name evidence="2" type="ORF">H1R20_g5873</name>
</gene>
<keyword evidence="3" id="KW-1185">Reference proteome</keyword>
<proteinExistence type="predicted"/>
<dbReference type="OrthoDB" id="10412867at2759"/>
<evidence type="ECO:0000313" key="2">
    <source>
        <dbReference type="EMBL" id="KAJ2931259.1"/>
    </source>
</evidence>
<feature type="region of interest" description="Disordered" evidence="1">
    <location>
        <begin position="74"/>
        <end position="132"/>
    </location>
</feature>
<dbReference type="AlphaFoldDB" id="A0A9W8JEB3"/>
<evidence type="ECO:0000256" key="1">
    <source>
        <dbReference type="SAM" id="MobiDB-lite"/>
    </source>
</evidence>
<organism evidence="2 3">
    <name type="scientific">Candolleomyces eurysporus</name>
    <dbReference type="NCBI Taxonomy" id="2828524"/>
    <lineage>
        <taxon>Eukaryota</taxon>
        <taxon>Fungi</taxon>
        <taxon>Dikarya</taxon>
        <taxon>Basidiomycota</taxon>
        <taxon>Agaricomycotina</taxon>
        <taxon>Agaricomycetes</taxon>
        <taxon>Agaricomycetidae</taxon>
        <taxon>Agaricales</taxon>
        <taxon>Agaricineae</taxon>
        <taxon>Psathyrellaceae</taxon>
        <taxon>Candolleomyces</taxon>
    </lineage>
</organism>
<reference evidence="2" key="1">
    <citation type="submission" date="2022-06" db="EMBL/GenBank/DDBJ databases">
        <title>Genome Sequence of Candolleomyces eurysporus.</title>
        <authorList>
            <person name="Buettner E."/>
        </authorList>
    </citation>
    <scope>NUCLEOTIDE SEQUENCE</scope>
    <source>
        <strain evidence="2">VTCC 930004</strain>
    </source>
</reference>
<sequence length="168" mass="18167">MNVIVEQQETVTLPAVVEIVKVVQTETEKLHEGAWEGERNPELHETVLKAFEGAGQDIAKFAENAGKSIASLFAGNAPDQAQAPSGEPQDIKNHEPEDVTNNDLQDVMGHEPQEVTNNGPQDLMESEPQDAMDAEPHVIVDDEPQAIQVVDEPQAVVDGDSAVKENEG</sequence>